<dbReference type="EMBL" id="JANPWB010000015">
    <property type="protein sequence ID" value="KAJ1092757.1"/>
    <property type="molecule type" value="Genomic_DNA"/>
</dbReference>
<evidence type="ECO:0000313" key="2">
    <source>
        <dbReference type="EMBL" id="KAJ1092757.1"/>
    </source>
</evidence>
<accession>A0AAV7LMI3</accession>
<feature type="region of interest" description="Disordered" evidence="1">
    <location>
        <begin position="48"/>
        <end position="67"/>
    </location>
</feature>
<proteinExistence type="predicted"/>
<dbReference type="Proteomes" id="UP001066276">
    <property type="component" value="Chromosome 11"/>
</dbReference>
<dbReference type="AlphaFoldDB" id="A0AAV7LMI3"/>
<reference evidence="2" key="1">
    <citation type="journal article" date="2022" name="bioRxiv">
        <title>Sequencing and chromosome-scale assembly of the giantPleurodeles waltlgenome.</title>
        <authorList>
            <person name="Brown T."/>
            <person name="Elewa A."/>
            <person name="Iarovenko S."/>
            <person name="Subramanian E."/>
            <person name="Araus A.J."/>
            <person name="Petzold A."/>
            <person name="Susuki M."/>
            <person name="Suzuki K.-i.T."/>
            <person name="Hayashi T."/>
            <person name="Toyoda A."/>
            <person name="Oliveira C."/>
            <person name="Osipova E."/>
            <person name="Leigh N.D."/>
            <person name="Simon A."/>
            <person name="Yun M.H."/>
        </authorList>
    </citation>
    <scope>NUCLEOTIDE SEQUENCE</scope>
    <source>
        <strain evidence="2">20211129_DDA</strain>
        <tissue evidence="2">Liver</tissue>
    </source>
</reference>
<protein>
    <submittedName>
        <fullName evidence="2">Uncharacterized protein</fullName>
    </submittedName>
</protein>
<evidence type="ECO:0000313" key="3">
    <source>
        <dbReference type="Proteomes" id="UP001066276"/>
    </source>
</evidence>
<evidence type="ECO:0000256" key="1">
    <source>
        <dbReference type="SAM" id="MobiDB-lite"/>
    </source>
</evidence>
<comment type="caution">
    <text evidence="2">The sequence shown here is derived from an EMBL/GenBank/DDBJ whole genome shotgun (WGS) entry which is preliminary data.</text>
</comment>
<name>A0AAV7LMI3_PLEWA</name>
<organism evidence="2 3">
    <name type="scientific">Pleurodeles waltl</name>
    <name type="common">Iberian ribbed newt</name>
    <dbReference type="NCBI Taxonomy" id="8319"/>
    <lineage>
        <taxon>Eukaryota</taxon>
        <taxon>Metazoa</taxon>
        <taxon>Chordata</taxon>
        <taxon>Craniata</taxon>
        <taxon>Vertebrata</taxon>
        <taxon>Euteleostomi</taxon>
        <taxon>Amphibia</taxon>
        <taxon>Batrachia</taxon>
        <taxon>Caudata</taxon>
        <taxon>Salamandroidea</taxon>
        <taxon>Salamandridae</taxon>
        <taxon>Pleurodelinae</taxon>
        <taxon>Pleurodeles</taxon>
    </lineage>
</organism>
<keyword evidence="3" id="KW-1185">Reference proteome</keyword>
<gene>
    <name evidence="2" type="ORF">NDU88_005867</name>
</gene>
<sequence length="194" mass="21205">MWLDFRLTERWVCKNNARRGRGLATDENGHLRIELRALDRISAQAGALHASGSLETAPRNRRTRGPERQQLFARNPATAALLSAEPSTACGRTLRRVGLSLWATANDANLKEAAAAHHHKAARTSARAPGDAALKKRHGSVRVRDSTGARCVDMGCVLVQDRVEFSLELDRTIGTRDSYGINAKGTRVDFGAQL</sequence>